<keyword evidence="2 8" id="KW-0489">Methyltransferase</keyword>
<reference evidence="8 9" key="1">
    <citation type="submission" date="2021-05" db="EMBL/GenBank/DDBJ databases">
        <title>Kineosporia and Streptomyces sp. nov. two new marine actinobacteria isolated from Coral.</title>
        <authorList>
            <person name="Buangrab K."/>
            <person name="Sutthacheep M."/>
            <person name="Yeemin T."/>
            <person name="Harunari E."/>
            <person name="Igarashi Y."/>
            <person name="Kanchanasin P."/>
            <person name="Tanasupawat S."/>
            <person name="Phongsopitanun W."/>
        </authorList>
    </citation>
    <scope>NUCLEOTIDE SEQUENCE [LARGE SCALE GENOMIC DNA]</scope>
    <source>
        <strain evidence="8 9">J2-2</strain>
    </source>
</reference>
<evidence type="ECO:0000259" key="7">
    <source>
        <dbReference type="Pfam" id="PF25004"/>
    </source>
</evidence>
<dbReference type="Pfam" id="PF23186">
    <property type="entry name" value="DUF7059"/>
    <property type="match status" value="1"/>
</dbReference>
<dbReference type="Pfam" id="PF25004">
    <property type="entry name" value="DUF7782"/>
    <property type="match status" value="1"/>
</dbReference>
<keyword evidence="4" id="KW-0949">S-adenosyl-L-methionine</keyword>
<dbReference type="PANTHER" id="PTHR45875:SF1">
    <property type="entry name" value="METHYLTRANSFERASE N6AMT1"/>
    <property type="match status" value="1"/>
</dbReference>
<dbReference type="GO" id="GO:0008168">
    <property type="term" value="F:methyltransferase activity"/>
    <property type="evidence" value="ECO:0007669"/>
    <property type="project" value="UniProtKB-KW"/>
</dbReference>
<evidence type="ECO:0000256" key="2">
    <source>
        <dbReference type="ARBA" id="ARBA00022603"/>
    </source>
</evidence>
<dbReference type="GO" id="GO:0032259">
    <property type="term" value="P:methylation"/>
    <property type="evidence" value="ECO:0007669"/>
    <property type="project" value="UniProtKB-KW"/>
</dbReference>
<accession>A0ABS5T8J0</accession>
<dbReference type="SUPFAM" id="SSF53335">
    <property type="entry name" value="S-adenosyl-L-methionine-dependent methyltransferases"/>
    <property type="match status" value="1"/>
</dbReference>
<keyword evidence="3" id="KW-0808">Transferase</keyword>
<dbReference type="InterPro" id="IPR056684">
    <property type="entry name" value="DUF7782"/>
</dbReference>
<dbReference type="Gene3D" id="3.40.50.150">
    <property type="entry name" value="Vaccinia Virus protein VP39"/>
    <property type="match status" value="1"/>
</dbReference>
<evidence type="ECO:0000313" key="9">
    <source>
        <dbReference type="Proteomes" id="UP001197247"/>
    </source>
</evidence>
<dbReference type="PROSITE" id="PS00092">
    <property type="entry name" value="N6_MTASE"/>
    <property type="match status" value="1"/>
</dbReference>
<gene>
    <name evidence="8" type="ORF">KIH74_00390</name>
</gene>
<feature type="domain" description="Methyltransferase small" evidence="5">
    <location>
        <begin position="154"/>
        <end position="248"/>
    </location>
</feature>
<dbReference type="InterPro" id="IPR052190">
    <property type="entry name" value="Euk-Arch_PrmC-MTase"/>
</dbReference>
<feature type="domain" description="DUF7782" evidence="7">
    <location>
        <begin position="402"/>
        <end position="511"/>
    </location>
</feature>
<dbReference type="InterPro" id="IPR029063">
    <property type="entry name" value="SAM-dependent_MTases_sf"/>
</dbReference>
<proteinExistence type="inferred from homology"/>
<sequence length="513" mass="54337">MSTDPAELIEKLRSDLAGFTVDSVNELLGPVAQAALGREQSLPARLAVTERLRTEDDEPLAALIAVFVLGLAVPAARLASAVPRTGLDGLAELGLIVTAGSEPGDDVRGLVDLRPYATVDALGPADWWLASDLSEVATGRPLTDDHVLGVGGASLTLARCTVRRPTGRVLDLGTGCGIQALHAARHSRHVVATDISARAMKLARLNWALNAPTVGETSIEGRLGSLLEPVAGELFDQVVSNPPFVITPRSTPAAAFEYRDGGMIGDDLVRQLVESVGSVLAPGGIAQFLGNWEGRRNEGWTDRVTSWLEASGLDGWVVQREWQDPAEYAETWIRDSGQHLGKDADDLYAAWLADFASRGVDGVGFGLITLRRPPTGEPRIRVVEERRTGPGLPWGDEVVATLERQDWLATHDDDALLAGMLKVAADVTEERHHLPGAEDPSVILLRQGGGAGRVVQANTALAGFVGACSGDIPVGRLIAALASLLEVDGQALRAELLGDVRNLVRDGLLEPAP</sequence>
<evidence type="ECO:0000256" key="1">
    <source>
        <dbReference type="ARBA" id="ARBA00006149"/>
    </source>
</evidence>
<feature type="domain" description="DUF7059" evidence="6">
    <location>
        <begin position="17"/>
        <end position="102"/>
    </location>
</feature>
<comment type="caution">
    <text evidence="8">The sequence shown here is derived from an EMBL/GenBank/DDBJ whole genome shotgun (WGS) entry which is preliminary data.</text>
</comment>
<dbReference type="InterPro" id="IPR007848">
    <property type="entry name" value="Small_mtfrase_dom"/>
</dbReference>
<organism evidence="8 9">
    <name type="scientific">Kineosporia corallincola</name>
    <dbReference type="NCBI Taxonomy" id="2835133"/>
    <lineage>
        <taxon>Bacteria</taxon>
        <taxon>Bacillati</taxon>
        <taxon>Actinomycetota</taxon>
        <taxon>Actinomycetes</taxon>
        <taxon>Kineosporiales</taxon>
        <taxon>Kineosporiaceae</taxon>
        <taxon>Kineosporia</taxon>
    </lineage>
</organism>
<keyword evidence="9" id="KW-1185">Reference proteome</keyword>
<dbReference type="InterPro" id="IPR002052">
    <property type="entry name" value="DNA_methylase_N6_adenine_CS"/>
</dbReference>
<dbReference type="CDD" id="cd02440">
    <property type="entry name" value="AdoMet_MTases"/>
    <property type="match status" value="1"/>
</dbReference>
<evidence type="ECO:0000259" key="5">
    <source>
        <dbReference type="Pfam" id="PF05175"/>
    </source>
</evidence>
<dbReference type="InterPro" id="IPR055487">
    <property type="entry name" value="DUF7059"/>
</dbReference>
<evidence type="ECO:0000259" key="6">
    <source>
        <dbReference type="Pfam" id="PF23186"/>
    </source>
</evidence>
<dbReference type="Proteomes" id="UP001197247">
    <property type="component" value="Unassembled WGS sequence"/>
</dbReference>
<evidence type="ECO:0000256" key="4">
    <source>
        <dbReference type="ARBA" id="ARBA00022691"/>
    </source>
</evidence>
<evidence type="ECO:0000313" key="8">
    <source>
        <dbReference type="EMBL" id="MBT0767357.1"/>
    </source>
</evidence>
<name>A0ABS5T8J0_9ACTN</name>
<evidence type="ECO:0000256" key="3">
    <source>
        <dbReference type="ARBA" id="ARBA00022679"/>
    </source>
</evidence>
<dbReference type="RefSeq" id="WP_214153237.1">
    <property type="nucleotide sequence ID" value="NZ_JAHBAY010000001.1"/>
</dbReference>
<comment type="similarity">
    <text evidence="1">Belongs to the eukaryotic/archaeal PrmC-related family.</text>
</comment>
<dbReference type="Pfam" id="PF05175">
    <property type="entry name" value="MTS"/>
    <property type="match status" value="1"/>
</dbReference>
<dbReference type="PANTHER" id="PTHR45875">
    <property type="entry name" value="METHYLTRANSFERASE N6AMT1"/>
    <property type="match status" value="1"/>
</dbReference>
<protein>
    <submittedName>
        <fullName evidence="8">Methyltransferase</fullName>
    </submittedName>
</protein>
<dbReference type="EMBL" id="JAHBAY010000001">
    <property type="protein sequence ID" value="MBT0767357.1"/>
    <property type="molecule type" value="Genomic_DNA"/>
</dbReference>